<dbReference type="PANTHER" id="PTHR11079:SF190">
    <property type="entry name" value="CYTOSINE DEAMINASE"/>
    <property type="match status" value="1"/>
</dbReference>
<dbReference type="PROSITE" id="PS00903">
    <property type="entry name" value="CYT_DCMP_DEAMINASES_1"/>
    <property type="match status" value="1"/>
</dbReference>
<keyword evidence="5" id="KW-0479">Metal-binding</keyword>
<dbReference type="PATRIC" id="fig|28084.5.peg.804"/>
<dbReference type="InterPro" id="IPR016192">
    <property type="entry name" value="APOBEC/CMP_deaminase_Zn-bd"/>
</dbReference>
<evidence type="ECO:0000256" key="3">
    <source>
        <dbReference type="ARBA" id="ARBA00011738"/>
    </source>
</evidence>
<comment type="subunit">
    <text evidence="3">Homodimer.</text>
</comment>
<dbReference type="FunFam" id="3.40.140.10:FF:000016">
    <property type="entry name" value="Cytosine deaminase"/>
    <property type="match status" value="1"/>
</dbReference>
<dbReference type="GO" id="GO:0005737">
    <property type="term" value="C:cytoplasm"/>
    <property type="evidence" value="ECO:0007669"/>
    <property type="project" value="UniProtKB-SubCell"/>
</dbReference>
<dbReference type="Proteomes" id="UP000054921">
    <property type="component" value="Unassembled WGS sequence"/>
</dbReference>
<keyword evidence="7" id="KW-0862">Zinc</keyword>
<evidence type="ECO:0000256" key="5">
    <source>
        <dbReference type="ARBA" id="ARBA00022723"/>
    </source>
</evidence>
<dbReference type="EMBL" id="LNXW01000009">
    <property type="protein sequence ID" value="KTC82484.1"/>
    <property type="molecule type" value="Genomic_DNA"/>
</dbReference>
<evidence type="ECO:0000259" key="9">
    <source>
        <dbReference type="PROSITE" id="PS51747"/>
    </source>
</evidence>
<evidence type="ECO:0000256" key="2">
    <source>
        <dbReference type="ARBA" id="ARBA00004496"/>
    </source>
</evidence>
<evidence type="ECO:0000313" key="12">
    <source>
        <dbReference type="Proteomes" id="UP000054921"/>
    </source>
</evidence>
<protein>
    <submittedName>
        <fullName evidence="10">Cytosine deaminase</fullName>
        <ecNumber evidence="11">3.5.4.-</ecNumber>
        <ecNumber evidence="11">3.5.4.1</ecNumber>
    </submittedName>
</protein>
<evidence type="ECO:0000256" key="6">
    <source>
        <dbReference type="ARBA" id="ARBA00022801"/>
    </source>
</evidence>
<dbReference type="STRING" id="28084.Lche_0748"/>
<comment type="pathway">
    <text evidence="8">Pyrimidine metabolism.</text>
</comment>
<dbReference type="Proteomes" id="UP000277577">
    <property type="component" value="Chromosome"/>
</dbReference>
<keyword evidence="4" id="KW-0963">Cytoplasm</keyword>
<keyword evidence="13" id="KW-1185">Reference proteome</keyword>
<dbReference type="PANTHER" id="PTHR11079">
    <property type="entry name" value="CYTOSINE DEAMINASE FAMILY MEMBER"/>
    <property type="match status" value="1"/>
</dbReference>
<gene>
    <name evidence="11" type="primary">FCA</name>
    <name evidence="10" type="ORF">Lche_0748</name>
    <name evidence="11" type="ORF">NCTC11976_03224</name>
</gene>
<dbReference type="InterPro" id="IPR002125">
    <property type="entry name" value="CMP_dCMP_dom"/>
</dbReference>
<dbReference type="GO" id="GO:0008835">
    <property type="term" value="F:diaminohydroxyphosphoribosylaminopyrimidine deaminase activity"/>
    <property type="evidence" value="ECO:0007669"/>
    <property type="project" value="TreeGrafter"/>
</dbReference>
<evidence type="ECO:0000256" key="4">
    <source>
        <dbReference type="ARBA" id="ARBA00022490"/>
    </source>
</evidence>
<reference evidence="11 13" key="2">
    <citation type="submission" date="2018-12" db="EMBL/GenBank/DDBJ databases">
        <authorList>
            <consortium name="Pathogen Informatics"/>
        </authorList>
    </citation>
    <scope>NUCLEOTIDE SEQUENCE [LARGE SCALE GENOMIC DNA]</scope>
    <source>
        <strain evidence="11 13">NCTC11976</strain>
    </source>
</reference>
<dbReference type="CDD" id="cd01285">
    <property type="entry name" value="nucleoside_deaminase"/>
    <property type="match status" value="1"/>
</dbReference>
<dbReference type="AlphaFoldDB" id="A0A0W0SH51"/>
<dbReference type="SUPFAM" id="SSF53927">
    <property type="entry name" value="Cytidine deaminase-like"/>
    <property type="match status" value="1"/>
</dbReference>
<name>A0A0W0SH51_9GAMM</name>
<dbReference type="RefSeq" id="WP_028381042.1">
    <property type="nucleotide sequence ID" value="NZ_LR134173.1"/>
</dbReference>
<evidence type="ECO:0000313" key="10">
    <source>
        <dbReference type="EMBL" id="KTC82484.1"/>
    </source>
</evidence>
<dbReference type="GO" id="GO:0055086">
    <property type="term" value="P:nucleobase-containing small molecule metabolic process"/>
    <property type="evidence" value="ECO:0007669"/>
    <property type="project" value="UniProtKB-ARBA"/>
</dbReference>
<proteinExistence type="predicted"/>
<dbReference type="EC" id="3.5.4.-" evidence="11"/>
<organism evidence="10 12">
    <name type="scientific">Legionella cherrii</name>
    <dbReference type="NCBI Taxonomy" id="28084"/>
    <lineage>
        <taxon>Bacteria</taxon>
        <taxon>Pseudomonadati</taxon>
        <taxon>Pseudomonadota</taxon>
        <taxon>Gammaproteobacteria</taxon>
        <taxon>Legionellales</taxon>
        <taxon>Legionellaceae</taxon>
        <taxon>Legionella</taxon>
    </lineage>
</organism>
<dbReference type="Gene3D" id="3.40.140.10">
    <property type="entry name" value="Cytidine Deaminase, domain 2"/>
    <property type="match status" value="1"/>
</dbReference>
<dbReference type="GO" id="GO:0004131">
    <property type="term" value="F:cytosine deaminase activity"/>
    <property type="evidence" value="ECO:0007669"/>
    <property type="project" value="UniProtKB-EC"/>
</dbReference>
<feature type="domain" description="CMP/dCMP-type deaminase" evidence="9">
    <location>
        <begin position="3"/>
        <end position="120"/>
    </location>
</feature>
<evidence type="ECO:0000256" key="7">
    <source>
        <dbReference type="ARBA" id="ARBA00022833"/>
    </source>
</evidence>
<accession>A0A0W0SH51</accession>
<dbReference type="Pfam" id="PF00383">
    <property type="entry name" value="dCMP_cyt_deam_1"/>
    <property type="match status" value="1"/>
</dbReference>
<comment type="subcellular location">
    <subcellularLocation>
        <location evidence="2">Cytoplasm</location>
    </subcellularLocation>
</comment>
<dbReference type="InterPro" id="IPR016193">
    <property type="entry name" value="Cytidine_deaminase-like"/>
</dbReference>
<dbReference type="PROSITE" id="PS51747">
    <property type="entry name" value="CYT_DCMP_DEAMINASES_2"/>
    <property type="match status" value="1"/>
</dbReference>
<evidence type="ECO:0000313" key="11">
    <source>
        <dbReference type="EMBL" id="VEB39387.1"/>
    </source>
</evidence>
<reference evidence="10 12" key="1">
    <citation type="submission" date="2015-11" db="EMBL/GenBank/DDBJ databases">
        <title>Genomic analysis of 38 Legionella species identifies large and diverse effector repertoires.</title>
        <authorList>
            <person name="Burstein D."/>
            <person name="Amaro F."/>
            <person name="Zusman T."/>
            <person name="Lifshitz Z."/>
            <person name="Cohen O."/>
            <person name="Gilbert J.A."/>
            <person name="Pupko T."/>
            <person name="Shuman H.A."/>
            <person name="Segal G."/>
        </authorList>
    </citation>
    <scope>NUCLEOTIDE SEQUENCE [LARGE SCALE GENOMIC DNA]</scope>
    <source>
        <strain evidence="10 12">ORW</strain>
    </source>
</reference>
<dbReference type="EMBL" id="LR134173">
    <property type="protein sequence ID" value="VEB39387.1"/>
    <property type="molecule type" value="Genomic_DNA"/>
</dbReference>
<sequence length="149" mass="16681">MSVPHQRYLEEAIKEARQSLAQGGIPIGAVLVYQNRIIGRGHNQRVQKGSAIFHAEMDALENAGRQQAQVYEQSILYTTLSPCAMCSGAILLYKIPYVVIGENQTFMGEESLLTSHGVKLEVLQNKECISMMRHFITQNSKLWSEDIGE</sequence>
<keyword evidence="6 11" id="KW-0378">Hydrolase</keyword>
<evidence type="ECO:0000256" key="8">
    <source>
        <dbReference type="ARBA" id="ARBA00060693"/>
    </source>
</evidence>
<dbReference type="OrthoDB" id="9802676at2"/>
<evidence type="ECO:0000313" key="13">
    <source>
        <dbReference type="Proteomes" id="UP000277577"/>
    </source>
</evidence>
<dbReference type="EC" id="3.5.4.1" evidence="11"/>
<dbReference type="GO" id="GO:0072527">
    <property type="term" value="P:pyrimidine-containing compound metabolic process"/>
    <property type="evidence" value="ECO:0007669"/>
    <property type="project" value="UniProtKB-ARBA"/>
</dbReference>
<evidence type="ECO:0000256" key="1">
    <source>
        <dbReference type="ARBA" id="ARBA00001947"/>
    </source>
</evidence>
<comment type="cofactor">
    <cofactor evidence="1">
        <name>Zn(2+)</name>
        <dbReference type="ChEBI" id="CHEBI:29105"/>
    </cofactor>
</comment>
<dbReference type="GO" id="GO:0008270">
    <property type="term" value="F:zinc ion binding"/>
    <property type="evidence" value="ECO:0007669"/>
    <property type="project" value="InterPro"/>
</dbReference>